<keyword evidence="3" id="KW-1185">Reference proteome</keyword>
<dbReference type="AlphaFoldDB" id="A0AAI9XEY5"/>
<name>A0AAI9XEY5_9PEZI</name>
<evidence type="ECO:0000313" key="3">
    <source>
        <dbReference type="Proteomes" id="UP001239213"/>
    </source>
</evidence>
<dbReference type="Pfam" id="PF14420">
    <property type="entry name" value="Clr5"/>
    <property type="match status" value="1"/>
</dbReference>
<dbReference type="PANTHER" id="PTHR38788:SF3">
    <property type="entry name" value="CLR5 DOMAIN-CONTAINING PROTEIN"/>
    <property type="match status" value="1"/>
</dbReference>
<accession>A0AAI9XEY5</accession>
<protein>
    <recommendedName>
        <fullName evidence="1">Clr5 domain-containing protein</fullName>
    </recommendedName>
</protein>
<dbReference type="Proteomes" id="UP001239213">
    <property type="component" value="Unassembled WGS sequence"/>
</dbReference>
<dbReference type="EMBL" id="MPDP01000320">
    <property type="protein sequence ID" value="KAK1446468.1"/>
    <property type="molecule type" value="Genomic_DNA"/>
</dbReference>
<evidence type="ECO:0000313" key="2">
    <source>
        <dbReference type="EMBL" id="KAK1446468.1"/>
    </source>
</evidence>
<evidence type="ECO:0000259" key="1">
    <source>
        <dbReference type="Pfam" id="PF14420"/>
    </source>
</evidence>
<gene>
    <name evidence="2" type="ORF">CCUS01_12433</name>
</gene>
<feature type="domain" description="Clr5" evidence="1">
    <location>
        <begin position="148"/>
        <end position="201"/>
    </location>
</feature>
<comment type="caution">
    <text evidence="2">The sequence shown here is derived from an EMBL/GenBank/DDBJ whole genome shotgun (WGS) entry which is preliminary data.</text>
</comment>
<proteinExistence type="predicted"/>
<dbReference type="InterPro" id="IPR025676">
    <property type="entry name" value="Clr5_dom"/>
</dbReference>
<sequence>MTLLATEDVEMDGLIPLLPPSKTLSAQYQAEMDLVLTFWNALADFGNLILPPGELPDSGGFCLSTDQSRLDNGINQSWNLIDMEAVSSVASTDCWSPLWHNSTGVADFVNFSPFPTSHQSMSSLSPSSNSFVGSPASTASLRRPPMAAQEWEAYKDDIWRLYMDKSHTLKDTMQIMSEQHNFNATERQYKRQLPEKWGWRKNETKSVRQLRRDHKNLKMAKKKTCRKPRQAPINIGYTLMTVGRRGLDEELLHSMKLLILSSMEEWNYLTLAGRLPVAGKGLELQMALGLECITLGDTTKGIRCLRLMRQLTEKDVDQAQRCLLQLYRVASDAFKESKGRDTVDSIGRRIEAMKANGCAPDPSEAESMMIALDNMQILATSHENPESTKIMEYKL</sequence>
<organism evidence="2 3">
    <name type="scientific">Colletotrichum cuscutae</name>
    <dbReference type="NCBI Taxonomy" id="1209917"/>
    <lineage>
        <taxon>Eukaryota</taxon>
        <taxon>Fungi</taxon>
        <taxon>Dikarya</taxon>
        <taxon>Ascomycota</taxon>
        <taxon>Pezizomycotina</taxon>
        <taxon>Sordariomycetes</taxon>
        <taxon>Hypocreomycetidae</taxon>
        <taxon>Glomerellales</taxon>
        <taxon>Glomerellaceae</taxon>
        <taxon>Colletotrichum</taxon>
        <taxon>Colletotrichum acutatum species complex</taxon>
    </lineage>
</organism>
<dbReference type="PANTHER" id="PTHR38788">
    <property type="entry name" value="CLR5 DOMAIN-CONTAINING PROTEIN"/>
    <property type="match status" value="1"/>
</dbReference>
<reference evidence="2" key="1">
    <citation type="submission" date="2016-11" db="EMBL/GenBank/DDBJ databases">
        <title>The genome sequence of Colletotrichum cuscutae.</title>
        <authorList>
            <person name="Baroncelli R."/>
        </authorList>
    </citation>
    <scope>NUCLEOTIDE SEQUENCE</scope>
    <source>
        <strain evidence="2">IMI 304802</strain>
    </source>
</reference>